<evidence type="ECO:0000313" key="2">
    <source>
        <dbReference type="EMBL" id="TCO96868.1"/>
    </source>
</evidence>
<dbReference type="EMBL" id="SLXD01000028">
    <property type="protein sequence ID" value="TCO96868.1"/>
    <property type="molecule type" value="Genomic_DNA"/>
</dbReference>
<keyword evidence="1" id="KW-0812">Transmembrane</keyword>
<sequence>MGEAVETAAQADEAAIPLTAIALAVGIAVASLYVVYIAPVLFAEVLVDGALSYALFRHLRGHDRQHWLASAFARTIWPFTATAVFLVAVGAAMAAYAPGAKSVGQVVKHASAQRATK</sequence>
<evidence type="ECO:0000256" key="1">
    <source>
        <dbReference type="SAM" id="Phobius"/>
    </source>
</evidence>
<dbReference type="Proteomes" id="UP000295106">
    <property type="component" value="Unassembled WGS sequence"/>
</dbReference>
<reference evidence="2 3" key="1">
    <citation type="submission" date="2019-03" db="EMBL/GenBank/DDBJ databases">
        <title>Genomic Encyclopedia of Type Strains, Phase IV (KMG-IV): sequencing the most valuable type-strain genomes for metagenomic binning, comparative biology and taxonomic classification.</title>
        <authorList>
            <person name="Goeker M."/>
        </authorList>
    </citation>
    <scope>NUCLEOTIDE SEQUENCE [LARGE SCALE GENOMIC DNA]</scope>
    <source>
        <strain evidence="2 3">DSM 1709</strain>
    </source>
</reference>
<keyword evidence="1" id="KW-1133">Transmembrane helix</keyword>
<feature type="transmembrane region" description="Helical" evidence="1">
    <location>
        <begin position="76"/>
        <end position="97"/>
    </location>
</feature>
<comment type="caution">
    <text evidence="2">The sequence shown here is derived from an EMBL/GenBank/DDBJ whole genome shotgun (WGS) entry which is preliminary data.</text>
</comment>
<evidence type="ECO:0000313" key="3">
    <source>
        <dbReference type="Proteomes" id="UP000295106"/>
    </source>
</evidence>
<accession>A0A4R2LRB0</accession>
<protein>
    <submittedName>
        <fullName evidence="2">Uncharacterized protein</fullName>
    </submittedName>
</protein>
<keyword evidence="1" id="KW-0472">Membrane</keyword>
<organism evidence="2 3">
    <name type="scientific">Rubrivivax gelatinosus</name>
    <name type="common">Rhodocyclus gelatinosus</name>
    <name type="synonym">Rhodopseudomonas gelatinosa</name>
    <dbReference type="NCBI Taxonomy" id="28068"/>
    <lineage>
        <taxon>Bacteria</taxon>
        <taxon>Pseudomonadati</taxon>
        <taxon>Pseudomonadota</taxon>
        <taxon>Betaproteobacteria</taxon>
        <taxon>Burkholderiales</taxon>
        <taxon>Sphaerotilaceae</taxon>
        <taxon>Rubrivivax</taxon>
    </lineage>
</organism>
<gene>
    <name evidence="2" type="ORF">EV684_1285</name>
</gene>
<name>A0A4R2LRB0_RUBGE</name>
<dbReference type="AlphaFoldDB" id="A0A4R2LRB0"/>
<proteinExistence type="predicted"/>